<keyword evidence="6 8" id="KW-0472">Membrane</keyword>
<dbReference type="GO" id="GO:0000139">
    <property type="term" value="C:Golgi membrane"/>
    <property type="evidence" value="ECO:0007669"/>
    <property type="project" value="TreeGrafter"/>
</dbReference>
<dbReference type="GO" id="GO:0005462">
    <property type="term" value="F:UDP-N-acetylglucosamine transmembrane transporter activity"/>
    <property type="evidence" value="ECO:0007669"/>
    <property type="project" value="TreeGrafter"/>
</dbReference>
<name>A0A8K0TLM7_9PEZI</name>
<feature type="transmembrane region" description="Helical" evidence="8">
    <location>
        <begin position="303"/>
        <end position="323"/>
    </location>
</feature>
<protein>
    <submittedName>
        <fullName evidence="9">UDP-N-acetylglucosamine transporter YEA4</fullName>
    </submittedName>
</protein>
<feature type="transmembrane region" description="Helical" evidence="8">
    <location>
        <begin position="131"/>
        <end position="150"/>
    </location>
</feature>
<feature type="transmembrane region" description="Helical" evidence="8">
    <location>
        <begin position="226"/>
        <end position="247"/>
    </location>
</feature>
<organism evidence="9 10">
    <name type="scientific">Plectosphaerella cucumerina</name>
    <dbReference type="NCBI Taxonomy" id="40658"/>
    <lineage>
        <taxon>Eukaryota</taxon>
        <taxon>Fungi</taxon>
        <taxon>Dikarya</taxon>
        <taxon>Ascomycota</taxon>
        <taxon>Pezizomycotina</taxon>
        <taxon>Sordariomycetes</taxon>
        <taxon>Hypocreomycetidae</taxon>
        <taxon>Glomerellales</taxon>
        <taxon>Plectosphaerellaceae</taxon>
        <taxon>Plectosphaerella</taxon>
    </lineage>
</organism>
<feature type="transmembrane region" description="Helical" evidence="8">
    <location>
        <begin position="451"/>
        <end position="469"/>
    </location>
</feature>
<dbReference type="PANTHER" id="PTHR10778">
    <property type="entry name" value="SOLUTE CARRIER FAMILY 35 MEMBER B"/>
    <property type="match status" value="1"/>
</dbReference>
<evidence type="ECO:0000256" key="5">
    <source>
        <dbReference type="ARBA" id="ARBA00022989"/>
    </source>
</evidence>
<evidence type="ECO:0000256" key="8">
    <source>
        <dbReference type="SAM" id="Phobius"/>
    </source>
</evidence>
<feature type="transmembrane region" description="Helical" evidence="8">
    <location>
        <begin position="202"/>
        <end position="220"/>
    </location>
</feature>
<feature type="compositionally biased region" description="Basic and acidic residues" evidence="7">
    <location>
        <begin position="480"/>
        <end position="490"/>
    </location>
</feature>
<feature type="region of interest" description="Disordered" evidence="7">
    <location>
        <begin position="278"/>
        <end position="297"/>
    </location>
</feature>
<evidence type="ECO:0000256" key="7">
    <source>
        <dbReference type="SAM" id="MobiDB-lite"/>
    </source>
</evidence>
<comment type="caution">
    <text evidence="9">The sequence shown here is derived from an EMBL/GenBank/DDBJ whole genome shotgun (WGS) entry which is preliminary data.</text>
</comment>
<evidence type="ECO:0000256" key="3">
    <source>
        <dbReference type="ARBA" id="ARBA00022597"/>
    </source>
</evidence>
<feature type="transmembrane region" description="Helical" evidence="8">
    <location>
        <begin position="254"/>
        <end position="271"/>
    </location>
</feature>
<dbReference type="GO" id="GO:0005789">
    <property type="term" value="C:endoplasmic reticulum membrane"/>
    <property type="evidence" value="ECO:0007669"/>
    <property type="project" value="TreeGrafter"/>
</dbReference>
<gene>
    <name evidence="9" type="ORF">B0T11DRAFT_278257</name>
</gene>
<evidence type="ECO:0000313" key="10">
    <source>
        <dbReference type="Proteomes" id="UP000813385"/>
    </source>
</evidence>
<dbReference type="GO" id="GO:0005464">
    <property type="term" value="F:UDP-xylose transmembrane transporter activity"/>
    <property type="evidence" value="ECO:0007669"/>
    <property type="project" value="TreeGrafter"/>
</dbReference>
<dbReference type="InterPro" id="IPR013657">
    <property type="entry name" value="SCL35B1-4/HUT1"/>
</dbReference>
<sequence length="490" mass="53386">MPRARRRRRRANVGLPAPVPHTAQPITRDPFCHFGPRRRDLVSMTSDPTTRRRGSPQGTSTSSSAHKDGQDATRRGQSAMPFLDSKSNGAIESELPLLSDEHVRERREEEPLPAKALRLAGRIAAETASQWIAVGVMLGLIFGGCCSNVYALEAIIKVEPSAGTLLTFVQFLFVAVTGYVSQFEPSRPPLFLRPNKVPLRRWLVNIVLFFSINVLNNHAFSYDISVPVHIILRSGGSITTMIAGYMWGKKYSRIQITAVILLTIGVITAAWSDAQSKNAPTAEENTMGSTDGKASQPPVKSTFGTGLIILFVAQILSAIMGLYTEETYKKYGPQWKENLFYSHLLSLPLFLPFAPSLISQFSRLAHSPPLVLPGFGGSVDVDGQVATPGGLRVPSQLAYLVINVLTQYACIRGVNLLAAASTALTVTIVLNIRKLVSLLLSIWLFGNRLAAGTMLGAFVVFGAGGLYSLDSGKKARPQQQKKEDDEIELK</sequence>
<feature type="region of interest" description="Disordered" evidence="7">
    <location>
        <begin position="1"/>
        <end position="85"/>
    </location>
</feature>
<dbReference type="PANTHER" id="PTHR10778:SF4">
    <property type="entry name" value="NUCLEOTIDE SUGAR TRANSPORTER SLC35B4"/>
    <property type="match status" value="1"/>
</dbReference>
<evidence type="ECO:0000256" key="6">
    <source>
        <dbReference type="ARBA" id="ARBA00023136"/>
    </source>
</evidence>
<dbReference type="AlphaFoldDB" id="A0A8K0TLM7"/>
<evidence type="ECO:0000313" key="9">
    <source>
        <dbReference type="EMBL" id="KAH7369126.1"/>
    </source>
</evidence>
<dbReference type="Proteomes" id="UP000813385">
    <property type="component" value="Unassembled WGS sequence"/>
</dbReference>
<reference evidence="9" key="1">
    <citation type="journal article" date="2021" name="Nat. Commun.">
        <title>Genetic determinants of endophytism in the Arabidopsis root mycobiome.</title>
        <authorList>
            <person name="Mesny F."/>
            <person name="Miyauchi S."/>
            <person name="Thiergart T."/>
            <person name="Pickel B."/>
            <person name="Atanasova L."/>
            <person name="Karlsson M."/>
            <person name="Huettel B."/>
            <person name="Barry K.W."/>
            <person name="Haridas S."/>
            <person name="Chen C."/>
            <person name="Bauer D."/>
            <person name="Andreopoulos W."/>
            <person name="Pangilinan J."/>
            <person name="LaButti K."/>
            <person name="Riley R."/>
            <person name="Lipzen A."/>
            <person name="Clum A."/>
            <person name="Drula E."/>
            <person name="Henrissat B."/>
            <person name="Kohler A."/>
            <person name="Grigoriev I.V."/>
            <person name="Martin F.M."/>
            <person name="Hacquard S."/>
        </authorList>
    </citation>
    <scope>NUCLEOTIDE SEQUENCE</scope>
    <source>
        <strain evidence="9">MPI-CAGE-AT-0016</strain>
    </source>
</reference>
<dbReference type="Pfam" id="PF08449">
    <property type="entry name" value="UAA"/>
    <property type="match status" value="1"/>
</dbReference>
<proteinExistence type="predicted"/>
<dbReference type="OrthoDB" id="999962at2759"/>
<feature type="region of interest" description="Disordered" evidence="7">
    <location>
        <begin position="471"/>
        <end position="490"/>
    </location>
</feature>
<feature type="compositionally biased region" description="Basic residues" evidence="7">
    <location>
        <begin position="1"/>
        <end position="11"/>
    </location>
</feature>
<feature type="transmembrane region" description="Helical" evidence="8">
    <location>
        <begin position="162"/>
        <end position="181"/>
    </location>
</feature>
<feature type="compositionally biased region" description="Basic and acidic residues" evidence="7">
    <location>
        <begin position="65"/>
        <end position="74"/>
    </location>
</feature>
<evidence type="ECO:0000256" key="4">
    <source>
        <dbReference type="ARBA" id="ARBA00022692"/>
    </source>
</evidence>
<keyword evidence="4 8" id="KW-0812">Transmembrane</keyword>
<keyword evidence="2" id="KW-0813">Transport</keyword>
<keyword evidence="3" id="KW-0762">Sugar transport</keyword>
<keyword evidence="10" id="KW-1185">Reference proteome</keyword>
<evidence type="ECO:0000256" key="2">
    <source>
        <dbReference type="ARBA" id="ARBA00022448"/>
    </source>
</evidence>
<keyword evidence="5 8" id="KW-1133">Transmembrane helix</keyword>
<dbReference type="NCBIfam" id="TIGR00803">
    <property type="entry name" value="nst"/>
    <property type="match status" value="1"/>
</dbReference>
<comment type="subcellular location">
    <subcellularLocation>
        <location evidence="1">Endomembrane system</location>
        <topology evidence="1">Multi-pass membrane protein</topology>
    </subcellularLocation>
</comment>
<accession>A0A8K0TLM7</accession>
<dbReference type="EMBL" id="JAGPXD010000002">
    <property type="protein sequence ID" value="KAH7369126.1"/>
    <property type="molecule type" value="Genomic_DNA"/>
</dbReference>
<evidence type="ECO:0000256" key="1">
    <source>
        <dbReference type="ARBA" id="ARBA00004127"/>
    </source>
</evidence>